<accession>A0ABS7NWD9</accession>
<dbReference type="Gene3D" id="3.40.50.720">
    <property type="entry name" value="NAD(P)-binding Rossmann-like Domain"/>
    <property type="match status" value="1"/>
</dbReference>
<name>A0ABS7NWD9_9NOCA</name>
<comment type="caution">
    <text evidence="1">The sequence shown here is derived from an EMBL/GenBank/DDBJ whole genome shotgun (WGS) entry which is preliminary data.</text>
</comment>
<dbReference type="NCBIfam" id="TIGR03882">
    <property type="entry name" value="cyclo_dehyd_2"/>
    <property type="match status" value="1"/>
</dbReference>
<sequence>MVETIVAGHPRLTPHLVLLARRDERVQIGWSPDTRMILAPPPGLDAATMIGALRLLDGQRSLPEVLWRAAERGVDSAAMSAVVRVLDEAGFLHRQPPPGADPPPPAVLVVGRGPLADAVCASLRRGAAVDHRIAYPRPLPTDLAAVVLTDSVVTPPDVVRHLMHDGIPHLPVRCRDGVGVVGPFVVPGRTACLHCVELTRCDLDREWPFLAAQLGGHAASASPTTLTATAAFAVGRVHDFLGDRLPFSQRTTHTRPSPLEMGHSQEIDTAAGTVRRRRWRRHPVCPCSGHAPA</sequence>
<evidence type="ECO:0000313" key="2">
    <source>
        <dbReference type="Proteomes" id="UP001520140"/>
    </source>
</evidence>
<evidence type="ECO:0000313" key="1">
    <source>
        <dbReference type="EMBL" id="MBY6322369.1"/>
    </source>
</evidence>
<protein>
    <submittedName>
        <fullName evidence="1">TOMM leader peptide-binding protein</fullName>
    </submittedName>
</protein>
<dbReference type="InterPro" id="IPR022291">
    <property type="entry name" value="Bacteriocin_synth_cyclodeHase"/>
</dbReference>
<organism evidence="1 2">
    <name type="scientific">Rhodococcoides kroppenstedtii</name>
    <dbReference type="NCBI Taxonomy" id="293050"/>
    <lineage>
        <taxon>Bacteria</taxon>
        <taxon>Bacillati</taxon>
        <taxon>Actinomycetota</taxon>
        <taxon>Actinomycetes</taxon>
        <taxon>Mycobacteriales</taxon>
        <taxon>Nocardiaceae</taxon>
        <taxon>Rhodococcoides</taxon>
    </lineage>
</organism>
<dbReference type="EMBL" id="JABUKG010000019">
    <property type="protein sequence ID" value="MBY6322369.1"/>
    <property type="molecule type" value="Genomic_DNA"/>
</dbReference>
<reference evidence="1 2" key="1">
    <citation type="submission" date="2020-06" db="EMBL/GenBank/DDBJ databases">
        <title>Taxonomy, biology and ecology of Rhodococcus bacteria occurring in California pistachio and other woody hosts as revealed by genome sequence analyses.</title>
        <authorList>
            <person name="Gai Y."/>
            <person name="Riely B."/>
        </authorList>
    </citation>
    <scope>NUCLEOTIDE SEQUENCE [LARGE SCALE GENOMIC DNA]</scope>
    <source>
        <strain evidence="1 2">BP-284</strain>
    </source>
</reference>
<gene>
    <name evidence="1" type="ORF">HQ605_16210</name>
</gene>
<dbReference type="Proteomes" id="UP001520140">
    <property type="component" value="Unassembled WGS sequence"/>
</dbReference>
<dbReference type="RefSeq" id="WP_068105790.1">
    <property type="nucleotide sequence ID" value="NZ_CP135915.1"/>
</dbReference>
<proteinExistence type="predicted"/>
<keyword evidence="2" id="KW-1185">Reference proteome</keyword>